<feature type="signal peptide" evidence="1">
    <location>
        <begin position="1"/>
        <end position="22"/>
    </location>
</feature>
<evidence type="ECO:0000313" key="4">
    <source>
        <dbReference type="Proteomes" id="UP000326509"/>
    </source>
</evidence>
<evidence type="ECO:0000256" key="1">
    <source>
        <dbReference type="SAM" id="SignalP"/>
    </source>
</evidence>
<dbReference type="SMART" id="SM00867">
    <property type="entry name" value="YceI"/>
    <property type="match status" value="1"/>
</dbReference>
<dbReference type="PROSITE" id="PS51257">
    <property type="entry name" value="PROKAR_LIPOPROTEIN"/>
    <property type="match status" value="1"/>
</dbReference>
<dbReference type="SUPFAM" id="SSF101874">
    <property type="entry name" value="YceI-like"/>
    <property type="match status" value="1"/>
</dbReference>
<dbReference type="InterPro" id="IPR036761">
    <property type="entry name" value="TTHA0802/YceI-like_sf"/>
</dbReference>
<sequence length="227" mass="24537">MKKQILTILALALITVSFTACKNDAKNTDTLNEEVTEVANDFRATDSGDLYTVKNANSSIAWEGSKPVGTHTGTIAINEGAVYIDKGAITGGKFTIDMKSITVTDLEAGDGKESLEAHLMGTVEGKEGDFFNVEKYPTAQFVITAVKSENGLTVLEGDLTIKDKTNPVSIPVTVEENKNAVMIKSEQFEIDRTQWGINYGSKSIFDNLGDKFIDDAMKLKVSIVAAK</sequence>
<feature type="domain" description="Lipid/polyisoprenoid-binding YceI-like" evidence="2">
    <location>
        <begin position="50"/>
        <end position="226"/>
    </location>
</feature>
<feature type="chain" id="PRO_5023907606" description="Lipid/polyisoprenoid-binding YceI-like domain-containing protein" evidence="1">
    <location>
        <begin position="23"/>
        <end position="227"/>
    </location>
</feature>
<gene>
    <name evidence="3" type="ORF">ULMA_18580</name>
</gene>
<dbReference type="Pfam" id="PF04264">
    <property type="entry name" value="YceI"/>
    <property type="match status" value="1"/>
</dbReference>
<evidence type="ECO:0000313" key="3">
    <source>
        <dbReference type="EMBL" id="GER59750.1"/>
    </source>
</evidence>
<dbReference type="Proteomes" id="UP000326509">
    <property type="component" value="Unassembled WGS sequence"/>
</dbReference>
<dbReference type="EMBL" id="BKCG01000004">
    <property type="protein sequence ID" value="GER59750.1"/>
    <property type="molecule type" value="Genomic_DNA"/>
</dbReference>
<protein>
    <recommendedName>
        <fullName evidence="2">Lipid/polyisoprenoid-binding YceI-like domain-containing protein</fullName>
    </recommendedName>
</protein>
<dbReference type="InterPro" id="IPR007372">
    <property type="entry name" value="Lipid/polyisoprenoid-bd_YceI"/>
</dbReference>
<dbReference type="AlphaFoldDB" id="A0A5J4J1D8"/>
<name>A0A5J4J1D8_9FLAO</name>
<accession>A0A5J4J1D8</accession>
<proteinExistence type="predicted"/>
<keyword evidence="4" id="KW-1185">Reference proteome</keyword>
<dbReference type="Gene3D" id="2.40.128.110">
    <property type="entry name" value="Lipid/polyisoprenoid-binding, YceI-like"/>
    <property type="match status" value="1"/>
</dbReference>
<comment type="caution">
    <text evidence="3">The sequence shown here is derived from an EMBL/GenBank/DDBJ whole genome shotgun (WGS) entry which is preliminary data.</text>
</comment>
<dbReference type="RefSeq" id="WP_151674204.1">
    <property type="nucleotide sequence ID" value="NZ_BKCG01000004.1"/>
</dbReference>
<evidence type="ECO:0000259" key="2">
    <source>
        <dbReference type="SMART" id="SM00867"/>
    </source>
</evidence>
<dbReference type="PANTHER" id="PTHR34406">
    <property type="entry name" value="PROTEIN YCEI"/>
    <property type="match status" value="1"/>
</dbReference>
<reference evidence="3 4" key="1">
    <citation type="submission" date="2019-08" db="EMBL/GenBank/DDBJ databases">
        <title>Draft genome sequence of Ulvibacter marinus type strain NBRC 109484.</title>
        <authorList>
            <person name="Kawano K."/>
            <person name="Ushijima N."/>
            <person name="Kihara M."/>
            <person name="Itoh H."/>
        </authorList>
    </citation>
    <scope>NUCLEOTIDE SEQUENCE [LARGE SCALE GENOMIC DNA]</scope>
    <source>
        <strain evidence="3 4">NBRC 109484</strain>
    </source>
</reference>
<dbReference type="PANTHER" id="PTHR34406:SF1">
    <property type="entry name" value="PROTEIN YCEI"/>
    <property type="match status" value="1"/>
</dbReference>
<dbReference type="OrthoDB" id="951410at2"/>
<organism evidence="3 4">
    <name type="scientific">Patiriisocius marinus</name>
    <dbReference type="NCBI Taxonomy" id="1397112"/>
    <lineage>
        <taxon>Bacteria</taxon>
        <taxon>Pseudomonadati</taxon>
        <taxon>Bacteroidota</taxon>
        <taxon>Flavobacteriia</taxon>
        <taxon>Flavobacteriales</taxon>
        <taxon>Flavobacteriaceae</taxon>
        <taxon>Patiriisocius</taxon>
    </lineage>
</organism>
<keyword evidence="1" id="KW-0732">Signal</keyword>